<dbReference type="Proteomes" id="UP001165121">
    <property type="component" value="Unassembled WGS sequence"/>
</dbReference>
<accession>A0A9W6XIA4</accession>
<keyword evidence="3" id="KW-1185">Reference proteome</keyword>
<evidence type="ECO:0000313" key="3">
    <source>
        <dbReference type="Proteomes" id="UP001165121"/>
    </source>
</evidence>
<reference evidence="2" key="1">
    <citation type="submission" date="2023-04" db="EMBL/GenBank/DDBJ databases">
        <title>Phytophthora fragariaefolia NBRC 109709.</title>
        <authorList>
            <person name="Ichikawa N."/>
            <person name="Sato H."/>
            <person name="Tonouchi N."/>
        </authorList>
    </citation>
    <scope>NUCLEOTIDE SEQUENCE</scope>
    <source>
        <strain evidence="2">NBRC 109709</strain>
    </source>
</reference>
<proteinExistence type="predicted"/>
<dbReference type="EMBL" id="BSXT01001134">
    <property type="protein sequence ID" value="GMF39114.1"/>
    <property type="molecule type" value="Genomic_DNA"/>
</dbReference>
<dbReference type="AlphaFoldDB" id="A0A9W6XIA4"/>
<comment type="caution">
    <text evidence="2">The sequence shown here is derived from an EMBL/GenBank/DDBJ whole genome shotgun (WGS) entry which is preliminary data.</text>
</comment>
<keyword evidence="1" id="KW-0472">Membrane</keyword>
<evidence type="ECO:0000256" key="1">
    <source>
        <dbReference type="SAM" id="Phobius"/>
    </source>
</evidence>
<keyword evidence="1" id="KW-0812">Transmembrane</keyword>
<keyword evidence="1" id="KW-1133">Transmembrane helix</keyword>
<gene>
    <name evidence="2" type="ORF">Pfra01_001151700</name>
</gene>
<evidence type="ECO:0000313" key="2">
    <source>
        <dbReference type="EMBL" id="GMF39114.1"/>
    </source>
</evidence>
<organism evidence="2 3">
    <name type="scientific">Phytophthora fragariaefolia</name>
    <dbReference type="NCBI Taxonomy" id="1490495"/>
    <lineage>
        <taxon>Eukaryota</taxon>
        <taxon>Sar</taxon>
        <taxon>Stramenopiles</taxon>
        <taxon>Oomycota</taxon>
        <taxon>Peronosporomycetes</taxon>
        <taxon>Peronosporales</taxon>
        <taxon>Peronosporaceae</taxon>
        <taxon>Phytophthora</taxon>
    </lineage>
</organism>
<feature type="transmembrane region" description="Helical" evidence="1">
    <location>
        <begin position="42"/>
        <end position="62"/>
    </location>
</feature>
<protein>
    <submittedName>
        <fullName evidence="2">Unnamed protein product</fullName>
    </submittedName>
</protein>
<name>A0A9W6XIA4_9STRA</name>
<dbReference type="OrthoDB" id="103991at2759"/>
<sequence length="314" mass="33576">MEGEREELVPQKRAAPLSTVSLDSTYDHDDGIAQKSPLHKQYSWTLLAVLAGIVLVAVGLVLSLDRGDPGHHGVVVDVAEGAPFVSTHLALMTGQSLTGPQNKLVAWLKQISNASALSIEGGSNNMSVSGLLFPRNDTATWLPFDAALSIETGEAIPTRQIVALLNGRGYKWAVTSLGFGDAITTSGCLTANRTGDFNELGAVLPTATWGSDDPDDKSEVNVEFGGANYTVSEDDYDYNSDSPRCWLVESSEGDFGLRACIPVLRQQFAPEADFAELFSRTGDCPQLVPVTGLAGVKLAVVPMPLRKWYASYKS</sequence>